<feature type="compositionally biased region" description="Basic and acidic residues" evidence="1">
    <location>
        <begin position="49"/>
        <end position="66"/>
    </location>
</feature>
<evidence type="ECO:0000256" key="1">
    <source>
        <dbReference type="SAM" id="MobiDB-lite"/>
    </source>
</evidence>
<evidence type="ECO:0000313" key="2">
    <source>
        <dbReference type="EMBL" id="CAH0560665.1"/>
    </source>
</evidence>
<sequence>MPLISKFTNYSPMYDVDYGYDKDRSPKTQKRNQNIKKIKEEFYSQMDKELGGDKVKKNKKNIDKTQGKNAQQNDLKITQKMTKEKQVITQSKVQNVPKKKKSKSCSDRLFALALPKRSTIVQNYQYYQHVLPPKSIEKFKELLDTYSENIYPNH</sequence>
<gene>
    <name evidence="2" type="ORF">MELIAE_LOCUS10386</name>
</gene>
<dbReference type="Proteomes" id="UP001154078">
    <property type="component" value="Chromosome 7"/>
</dbReference>
<dbReference type="OrthoDB" id="10568772at2759"/>
<proteinExistence type="predicted"/>
<accession>A0A9P0BCQ6</accession>
<dbReference type="EMBL" id="OV121138">
    <property type="protein sequence ID" value="CAH0560665.1"/>
    <property type="molecule type" value="Genomic_DNA"/>
</dbReference>
<evidence type="ECO:0000313" key="3">
    <source>
        <dbReference type="Proteomes" id="UP001154078"/>
    </source>
</evidence>
<protein>
    <submittedName>
        <fullName evidence="2">Uncharacterized protein</fullName>
    </submittedName>
</protein>
<organism evidence="2 3">
    <name type="scientific">Brassicogethes aeneus</name>
    <name type="common">Rape pollen beetle</name>
    <name type="synonym">Meligethes aeneus</name>
    <dbReference type="NCBI Taxonomy" id="1431903"/>
    <lineage>
        <taxon>Eukaryota</taxon>
        <taxon>Metazoa</taxon>
        <taxon>Ecdysozoa</taxon>
        <taxon>Arthropoda</taxon>
        <taxon>Hexapoda</taxon>
        <taxon>Insecta</taxon>
        <taxon>Pterygota</taxon>
        <taxon>Neoptera</taxon>
        <taxon>Endopterygota</taxon>
        <taxon>Coleoptera</taxon>
        <taxon>Polyphaga</taxon>
        <taxon>Cucujiformia</taxon>
        <taxon>Nitidulidae</taxon>
        <taxon>Meligethinae</taxon>
        <taxon>Brassicogethes</taxon>
    </lineage>
</organism>
<name>A0A9P0BCQ6_BRAAE</name>
<feature type="region of interest" description="Disordered" evidence="1">
    <location>
        <begin position="49"/>
        <end position="72"/>
    </location>
</feature>
<dbReference type="AlphaFoldDB" id="A0A9P0BCQ6"/>
<keyword evidence="3" id="KW-1185">Reference proteome</keyword>
<reference evidence="2" key="1">
    <citation type="submission" date="2021-12" db="EMBL/GenBank/DDBJ databases">
        <authorList>
            <person name="King R."/>
        </authorList>
    </citation>
    <scope>NUCLEOTIDE SEQUENCE</scope>
</reference>